<name>A0A485M611_9ZZZZ</name>
<proteinExistence type="predicted"/>
<dbReference type="AlphaFoldDB" id="A0A485M611"/>
<protein>
    <submittedName>
        <fullName evidence="1">Uncharacterized protein</fullName>
    </submittedName>
</protein>
<organism evidence="1">
    <name type="scientific">anaerobic digester metagenome</name>
    <dbReference type="NCBI Taxonomy" id="1263854"/>
    <lineage>
        <taxon>unclassified sequences</taxon>
        <taxon>metagenomes</taxon>
        <taxon>ecological metagenomes</taxon>
    </lineage>
</organism>
<dbReference type="EMBL" id="CAADRM010000145">
    <property type="protein sequence ID" value="VFU18161.1"/>
    <property type="molecule type" value="Genomic_DNA"/>
</dbReference>
<gene>
    <name evidence="1" type="ORF">SCFA_780002</name>
</gene>
<accession>A0A485M611</accession>
<evidence type="ECO:0000313" key="1">
    <source>
        <dbReference type="EMBL" id="VFU18161.1"/>
    </source>
</evidence>
<sequence>MSETFIIIDNIILSRAMGKKVEDIINC</sequence>
<reference evidence="1" key="1">
    <citation type="submission" date="2019-03" db="EMBL/GenBank/DDBJ databases">
        <authorList>
            <person name="Hao L."/>
        </authorList>
    </citation>
    <scope>NUCLEOTIDE SEQUENCE</scope>
</reference>